<comment type="similarity">
    <text evidence="1">Belongs to the NAD(P)H dehydrogenase (quinone) family.</text>
</comment>
<sequence>MKVLIVVSHPRTSSLTFAVAERFGQGLQAAGHEAEVLDLHRSGFGPVLWEEDEPDWSGNHKVYSLEVEKEIDRMKQYDALAYIFPIWWYTLPAMLKGYIDRVWNYGFAYGTGKLHHEQVLWLGLAGASLEHFEKRNYDKMLAHQLNVGMANYAGIVNSKVEILYNTLDADHNDIEKLLKQAYDLGFHYSQLNRDVFHAANYTQ</sequence>
<dbReference type="EMBL" id="VNJJ01000007">
    <property type="protein sequence ID" value="TVX99114.1"/>
    <property type="molecule type" value="Genomic_DNA"/>
</dbReference>
<dbReference type="OrthoDB" id="9798454at2"/>
<evidence type="ECO:0000259" key="3">
    <source>
        <dbReference type="Pfam" id="PF02525"/>
    </source>
</evidence>
<organism evidence="4 5">
    <name type="scientific">Cohnella terricola</name>
    <dbReference type="NCBI Taxonomy" id="1289167"/>
    <lineage>
        <taxon>Bacteria</taxon>
        <taxon>Bacillati</taxon>
        <taxon>Bacillota</taxon>
        <taxon>Bacilli</taxon>
        <taxon>Bacillales</taxon>
        <taxon>Paenibacillaceae</taxon>
        <taxon>Cohnella</taxon>
    </lineage>
</organism>
<name>A0A559JGW2_9BACL</name>
<dbReference type="RefSeq" id="WP_144702977.1">
    <property type="nucleotide sequence ID" value="NZ_VNJJ01000007.1"/>
</dbReference>
<dbReference type="InterPro" id="IPR003680">
    <property type="entry name" value="Flavodoxin_fold"/>
</dbReference>
<accession>A0A559JGW2</accession>
<evidence type="ECO:0000313" key="5">
    <source>
        <dbReference type="Proteomes" id="UP000316330"/>
    </source>
</evidence>
<dbReference type="GO" id="GO:0003955">
    <property type="term" value="F:NAD(P)H dehydrogenase (quinone) activity"/>
    <property type="evidence" value="ECO:0007669"/>
    <property type="project" value="TreeGrafter"/>
</dbReference>
<dbReference type="Gene3D" id="3.40.50.360">
    <property type="match status" value="1"/>
</dbReference>
<dbReference type="EC" id="1.6.99.-" evidence="4"/>
<dbReference type="InterPro" id="IPR029039">
    <property type="entry name" value="Flavoprotein-like_sf"/>
</dbReference>
<gene>
    <name evidence="4" type="ORF">FPZ45_14370</name>
</gene>
<evidence type="ECO:0000313" key="4">
    <source>
        <dbReference type="EMBL" id="TVX99114.1"/>
    </source>
</evidence>
<dbReference type="GO" id="GO:0005829">
    <property type="term" value="C:cytosol"/>
    <property type="evidence" value="ECO:0007669"/>
    <property type="project" value="TreeGrafter"/>
</dbReference>
<protein>
    <submittedName>
        <fullName evidence="4">NAD(P)H oxidoreductase</fullName>
        <ecNumber evidence="4">1.6.99.-</ecNumber>
    </submittedName>
</protein>
<dbReference type="AlphaFoldDB" id="A0A559JGW2"/>
<evidence type="ECO:0000256" key="2">
    <source>
        <dbReference type="ARBA" id="ARBA00023002"/>
    </source>
</evidence>
<dbReference type="Proteomes" id="UP000316330">
    <property type="component" value="Unassembled WGS sequence"/>
</dbReference>
<feature type="domain" description="Flavodoxin-like fold" evidence="3">
    <location>
        <begin position="1"/>
        <end position="181"/>
    </location>
</feature>
<dbReference type="InterPro" id="IPR051545">
    <property type="entry name" value="NAD(P)H_dehydrogenase_qn"/>
</dbReference>
<dbReference type="SUPFAM" id="SSF52218">
    <property type="entry name" value="Flavoproteins"/>
    <property type="match status" value="1"/>
</dbReference>
<dbReference type="NCBIfam" id="NF007280">
    <property type="entry name" value="PRK09739.1"/>
    <property type="match status" value="1"/>
</dbReference>
<comment type="caution">
    <text evidence="4">The sequence shown here is derived from an EMBL/GenBank/DDBJ whole genome shotgun (WGS) entry which is preliminary data.</text>
</comment>
<dbReference type="Pfam" id="PF02525">
    <property type="entry name" value="Flavodoxin_2"/>
    <property type="match status" value="1"/>
</dbReference>
<evidence type="ECO:0000256" key="1">
    <source>
        <dbReference type="ARBA" id="ARBA00006252"/>
    </source>
</evidence>
<dbReference type="PANTHER" id="PTHR10204:SF34">
    <property type="entry name" value="NAD(P)H DEHYDROGENASE [QUINONE] 1 ISOFORM 1"/>
    <property type="match status" value="1"/>
</dbReference>
<dbReference type="PANTHER" id="PTHR10204">
    <property type="entry name" value="NAD P H OXIDOREDUCTASE-RELATED"/>
    <property type="match status" value="1"/>
</dbReference>
<keyword evidence="5" id="KW-1185">Reference proteome</keyword>
<reference evidence="4 5" key="1">
    <citation type="submission" date="2019-07" db="EMBL/GenBank/DDBJ databases">
        <authorList>
            <person name="Kim J."/>
        </authorList>
    </citation>
    <scope>NUCLEOTIDE SEQUENCE [LARGE SCALE GENOMIC DNA]</scope>
    <source>
        <strain evidence="4 5">G13</strain>
    </source>
</reference>
<proteinExistence type="inferred from homology"/>
<keyword evidence="2 4" id="KW-0560">Oxidoreductase</keyword>